<evidence type="ECO:0000313" key="2">
    <source>
        <dbReference type="EMBL" id="XBU06228.1"/>
    </source>
</evidence>
<name>A0AAU7SS26_9MONO</name>
<feature type="compositionally biased region" description="Low complexity" evidence="1">
    <location>
        <begin position="53"/>
        <end position="64"/>
    </location>
</feature>
<dbReference type="Pfam" id="PF06407">
    <property type="entry name" value="BDV_P40"/>
    <property type="match status" value="1"/>
</dbReference>
<dbReference type="InterPro" id="IPR015969">
    <property type="entry name" value="P40_nucleoprot_sub1_BD-vir"/>
</dbReference>
<reference evidence="2" key="1">
    <citation type="journal article" date="2024" name="Virus Evol.">
        <title>The diverse liver viromes of Australian geckos and skinks are dominated by hepaciviruses and picornaviruses and reflect host taxonomy and habitat.</title>
        <authorList>
            <person name="Mahar J.E."/>
            <person name="Wille M."/>
            <person name="Harvey E."/>
            <person name="Moritz C.C."/>
            <person name="Holmes E.C."/>
        </authorList>
    </citation>
    <scope>NUCLEOTIDE SEQUENCE</scope>
    <source>
        <strain evidence="2">Cmun-M_545183</strain>
    </source>
</reference>
<protein>
    <submittedName>
        <fullName evidence="2">Nucleoprotein</fullName>
    </submittedName>
</protein>
<dbReference type="InterPro" id="IPR015970">
    <property type="entry name" value="P40_nucleoprot_sub2_BD-vir"/>
</dbReference>
<evidence type="ECO:0000256" key="1">
    <source>
        <dbReference type="SAM" id="MobiDB-lite"/>
    </source>
</evidence>
<accession>A0AAU7SS26</accession>
<dbReference type="Gene3D" id="1.10.3040.10">
    <property type="entry name" value="borna disease virus nucleoprotein, domain 1"/>
    <property type="match status" value="1"/>
</dbReference>
<dbReference type="Gene3D" id="1.10.3050.10">
    <property type="entry name" value="borna disease virus nucleoprotein, domain 2"/>
    <property type="match status" value="1"/>
</dbReference>
<reference evidence="2" key="2">
    <citation type="submission" date="2024-03" db="EMBL/GenBank/DDBJ databases">
        <authorList>
            <person name="Mahar J.E."/>
            <person name="Wille M."/>
            <person name="Harvey E."/>
            <person name="Moritz C.C."/>
            <person name="Holmes E.C."/>
        </authorList>
    </citation>
    <scope>NUCLEOTIDE SEQUENCE</scope>
    <source>
        <strain evidence="2">Cmun-M_545183</strain>
    </source>
</reference>
<organism evidence="2">
    <name type="scientific">Carlia munda bornavirus</name>
    <dbReference type="NCBI Taxonomy" id="3141953"/>
    <lineage>
        <taxon>Viruses</taxon>
        <taxon>Riboviria</taxon>
        <taxon>Orthornavirae</taxon>
        <taxon>Negarnaviricota</taxon>
        <taxon>Haploviricotina</taxon>
        <taxon>Monjiviricetes</taxon>
        <taxon>Mononegavirales</taxon>
        <taxon>Bornaviridae</taxon>
        <taxon>Orthobornavirus</taxon>
        <taxon>Orthobornavirus iridiscincum</taxon>
    </lineage>
</organism>
<dbReference type="InterPro" id="IPR036260">
    <property type="entry name" value="P40_nucleoprot_sf_BD-vir"/>
</dbReference>
<feature type="region of interest" description="Disordered" evidence="1">
    <location>
        <begin position="1"/>
        <end position="70"/>
    </location>
</feature>
<feature type="non-terminal residue" evidence="2">
    <location>
        <position position="1"/>
    </location>
</feature>
<dbReference type="SUPFAM" id="SSF101399">
    <property type="entry name" value="P40 nucleoprotein"/>
    <property type="match status" value="1"/>
</dbReference>
<dbReference type="EMBL" id="PP711183">
    <property type="protein sequence ID" value="XBU06228.1"/>
    <property type="molecule type" value="Genomic_RNA"/>
</dbReference>
<dbReference type="InterPro" id="IPR009441">
    <property type="entry name" value="P40_nucleoprot_BD-vir"/>
</dbReference>
<feature type="compositionally biased region" description="Basic and acidic residues" evidence="1">
    <location>
        <begin position="16"/>
        <end position="32"/>
    </location>
</feature>
<sequence>GNKELRTPPIEGQAETTKDEPTKMATKKDTRSQSKRRQGDPSAEDTPLPMDVGAAGSSSNNSNKPKPPANAFEEITGEFAQYPPDDKSPHPGIGNEEDLERNVESMMNQAHRSRFHSATPTLVFLCWLIPGLWNALDGIGVPRVSYLSAPVTDRAGNTRISTGKLYGENSSGRALSGLELSSIINHCLHAIMGIVLGSSEKIKSESAQLKKRFKTLMATLGKTDHGDQANHLAAHSASHFVDWANSQPWVGRLILALITTSFESPGKEFMEQVKLVASYAQMTTSVIIGQYLEQCMDATLAIPSVVKEIPLFIETRDKLKRAHGTYYQFLGAIRHADASKLAPKAFPNLSTAALFWSRKESSTMTAYRQATIIQGANVTEAQLARARRREIVRAGGEEEQFTGMTKQILREIGVTGYATK</sequence>
<proteinExistence type="predicted"/>